<sequence length="327" mass="35225">MGETLGQLGENELLHRLARFAPAGQLDDDTAQVHTNEGELLINTDVMVEGIHFSEDTTTPKDVGWRCVTANLSDLAASGVDQILGITVGLVVPPETPWNWVEGVYLGIEAALKQFGGTLLGGDCSRGDQRLLAITALGTLGPLRLHRSQAQPGDSLVVSGPHGLSRLGLALLRSDPLIKADLLPDKLKQKAIEAHQHPQPCLKALHALQTCKPEELPWRAGGTDSSDGLLAAVQGLCRSSGCRAILDPTGLPKDPDWPLGQHWDSWCLNGGEDFELILSLPPQWATAWLQVLPSSQVIGVMEKGPPRVEWAHGRGEVSNFSSFKHFQ</sequence>
<dbReference type="InterPro" id="IPR036921">
    <property type="entry name" value="PurM-like_N_sf"/>
</dbReference>
<keyword evidence="1" id="KW-0479">Metal-binding</keyword>
<feature type="binding site" evidence="1">
    <location>
        <position position="29"/>
    </location>
    <ligand>
        <name>Mg(2+)</name>
        <dbReference type="ChEBI" id="CHEBI:18420"/>
        <label>3</label>
    </ligand>
</feature>
<keyword evidence="1 3" id="KW-0418">Kinase</keyword>
<dbReference type="InterPro" id="IPR036676">
    <property type="entry name" value="PurM-like_C_sf"/>
</dbReference>
<proteinExistence type="inferred from homology"/>
<dbReference type="GO" id="GO:0000287">
    <property type="term" value="F:magnesium ion binding"/>
    <property type="evidence" value="ECO:0007669"/>
    <property type="project" value="UniProtKB-UniRule"/>
</dbReference>
<gene>
    <name evidence="1 3" type="primary">thiL</name>
    <name evidence="3" type="ordered locus">P9303_00281</name>
</gene>
<dbReference type="EMBL" id="CP000554">
    <property type="protein sequence ID" value="ABM76785.1"/>
    <property type="molecule type" value="Genomic_DNA"/>
</dbReference>
<dbReference type="PIRSF" id="PIRSF005303">
    <property type="entry name" value="Thiam_monoph_kin"/>
    <property type="match status" value="1"/>
</dbReference>
<evidence type="ECO:0000256" key="1">
    <source>
        <dbReference type="HAMAP-Rule" id="MF_02128"/>
    </source>
</evidence>
<dbReference type="RefSeq" id="WP_011824718.1">
    <property type="nucleotide sequence ID" value="NC_008820.1"/>
</dbReference>
<comment type="catalytic activity">
    <reaction evidence="1">
        <text>thiamine phosphate + ATP = thiamine diphosphate + ADP</text>
        <dbReference type="Rhea" id="RHEA:15913"/>
        <dbReference type="ChEBI" id="CHEBI:30616"/>
        <dbReference type="ChEBI" id="CHEBI:37575"/>
        <dbReference type="ChEBI" id="CHEBI:58937"/>
        <dbReference type="ChEBI" id="CHEBI:456216"/>
        <dbReference type="EC" id="2.7.4.16"/>
    </reaction>
</comment>
<protein>
    <recommendedName>
        <fullName evidence="1">Thiamine-monophosphate kinase</fullName>
        <shortName evidence="1">TMP kinase</shortName>
        <shortName evidence="1">Thiamine-phosphate kinase</shortName>
        <ecNumber evidence="1">2.7.4.16</ecNumber>
    </recommendedName>
</protein>
<keyword evidence="1" id="KW-0784">Thiamine biosynthesis</keyword>
<dbReference type="PANTHER" id="PTHR30270:SF0">
    <property type="entry name" value="THIAMINE-MONOPHOSPHATE KINASE"/>
    <property type="match status" value="1"/>
</dbReference>
<feature type="binding site" evidence="1">
    <location>
        <position position="29"/>
    </location>
    <ligand>
        <name>Mg(2+)</name>
        <dbReference type="ChEBI" id="CHEBI:18420"/>
        <label>4</label>
    </ligand>
</feature>
<dbReference type="PANTHER" id="PTHR30270">
    <property type="entry name" value="THIAMINE-MONOPHOSPHATE KINASE"/>
    <property type="match status" value="1"/>
</dbReference>
<feature type="domain" description="PurM-like N-terminal" evidence="2">
    <location>
        <begin position="28"/>
        <end position="139"/>
    </location>
</feature>
<dbReference type="STRING" id="59922.P9303_00281"/>
<dbReference type="UniPathway" id="UPA00060">
    <property type="reaction ID" value="UER00142"/>
</dbReference>
<feature type="binding site" evidence="1">
    <location>
        <position position="45"/>
    </location>
    <ligand>
        <name>Mg(2+)</name>
        <dbReference type="ChEBI" id="CHEBI:18420"/>
        <label>2</label>
    </ligand>
</feature>
<feature type="binding site" evidence="1">
    <location>
        <position position="272"/>
    </location>
    <ligand>
        <name>substrate</name>
    </ligand>
</feature>
<feature type="binding site" evidence="1">
    <location>
        <position position="74"/>
    </location>
    <ligand>
        <name>Mg(2+)</name>
        <dbReference type="ChEBI" id="CHEBI:18420"/>
        <label>3</label>
    </ligand>
</feature>
<dbReference type="GO" id="GO:0009228">
    <property type="term" value="P:thiamine biosynthetic process"/>
    <property type="evidence" value="ECO:0007669"/>
    <property type="project" value="UniProtKB-KW"/>
</dbReference>
<feature type="binding site" evidence="1">
    <location>
        <position position="52"/>
    </location>
    <ligand>
        <name>substrate</name>
    </ligand>
</feature>
<accession>A2C5M5</accession>
<dbReference type="GO" id="GO:0009030">
    <property type="term" value="F:thiamine-phosphate kinase activity"/>
    <property type="evidence" value="ECO:0007669"/>
    <property type="project" value="UniProtKB-UniRule"/>
</dbReference>
<dbReference type="Proteomes" id="UP000002274">
    <property type="component" value="Chromosome"/>
</dbReference>
<dbReference type="EC" id="2.7.4.16" evidence="1"/>
<dbReference type="Gene3D" id="3.90.650.10">
    <property type="entry name" value="PurM-like C-terminal domain"/>
    <property type="match status" value="1"/>
</dbReference>
<dbReference type="KEGG" id="pmf:P9303_00281"/>
<evidence type="ECO:0000259" key="2">
    <source>
        <dbReference type="Pfam" id="PF00586"/>
    </source>
</evidence>
<dbReference type="InterPro" id="IPR006283">
    <property type="entry name" value="ThiL-like"/>
</dbReference>
<feature type="binding site" evidence="1">
    <location>
        <begin position="122"/>
        <end position="123"/>
    </location>
    <ligand>
        <name>ATP</name>
        <dbReference type="ChEBI" id="CHEBI:30616"/>
    </ligand>
</feature>
<evidence type="ECO:0000313" key="3">
    <source>
        <dbReference type="EMBL" id="ABM76785.1"/>
    </source>
</evidence>
<dbReference type="AlphaFoldDB" id="A2C5M5"/>
<comment type="function">
    <text evidence="1">Catalyzes the ATP-dependent phosphorylation of thiamine-monophosphate (TMP) to form thiamine-pyrophosphate (TPP), the active form of vitamin B1.</text>
</comment>
<feature type="binding site" evidence="1">
    <location>
        <position position="226"/>
    </location>
    <ligand>
        <name>ATP</name>
        <dbReference type="ChEBI" id="CHEBI:30616"/>
    </ligand>
</feature>
<comment type="miscellaneous">
    <text evidence="1">Reaction mechanism of ThiL seems to utilize a direct, inline transfer of the gamma-phosphate of ATP to TMP rather than a phosphorylated enzyme intermediate.</text>
</comment>
<dbReference type="Pfam" id="PF00586">
    <property type="entry name" value="AIRS"/>
    <property type="match status" value="1"/>
</dbReference>
<evidence type="ECO:0000313" key="4">
    <source>
        <dbReference type="Proteomes" id="UP000002274"/>
    </source>
</evidence>
<comment type="similarity">
    <text evidence="1">Belongs to the thiamine-monophosphate kinase family.</text>
</comment>
<feature type="binding site" evidence="1">
    <location>
        <position position="44"/>
    </location>
    <ligand>
        <name>Mg(2+)</name>
        <dbReference type="ChEBI" id="CHEBI:18420"/>
        <label>1</label>
    </ligand>
</feature>
<feature type="binding site" evidence="1">
    <location>
        <position position="323"/>
    </location>
    <ligand>
        <name>substrate</name>
    </ligand>
</feature>
<dbReference type="BioCyc" id="PMAR59922:G1G80-29-MONOMER"/>
<dbReference type="GO" id="GO:0009229">
    <property type="term" value="P:thiamine diphosphate biosynthetic process"/>
    <property type="evidence" value="ECO:0007669"/>
    <property type="project" value="UniProtKB-UniRule"/>
</dbReference>
<feature type="binding site" evidence="1">
    <location>
        <position position="74"/>
    </location>
    <ligand>
        <name>Mg(2+)</name>
        <dbReference type="ChEBI" id="CHEBI:18420"/>
        <label>2</label>
    </ligand>
</feature>
<dbReference type="InterPro" id="IPR016188">
    <property type="entry name" value="PurM-like_N"/>
</dbReference>
<feature type="binding site" evidence="1">
    <location>
        <position position="227"/>
    </location>
    <ligand>
        <name>Mg(2+)</name>
        <dbReference type="ChEBI" id="CHEBI:18420"/>
        <label>5</label>
    </ligand>
</feature>
<feature type="binding site" evidence="1">
    <location>
        <position position="224"/>
    </location>
    <ligand>
        <name>Mg(2+)</name>
        <dbReference type="ChEBI" id="CHEBI:18420"/>
        <label>3</label>
    </ligand>
</feature>
<feature type="binding site" evidence="1">
    <location>
        <position position="45"/>
    </location>
    <ligand>
        <name>Mg(2+)</name>
        <dbReference type="ChEBI" id="CHEBI:18420"/>
        <label>1</label>
    </ligand>
</feature>
<feature type="binding site" evidence="1">
    <location>
        <position position="123"/>
    </location>
    <ligand>
        <name>Mg(2+)</name>
        <dbReference type="ChEBI" id="CHEBI:18420"/>
        <label>1</label>
    </ligand>
</feature>
<comment type="pathway">
    <text evidence="1">Cofactor biosynthesis; thiamine diphosphate biosynthesis; thiamine diphosphate from thiamine phosphate: step 1/1.</text>
</comment>
<dbReference type="SUPFAM" id="SSF56042">
    <property type="entry name" value="PurM C-terminal domain-like"/>
    <property type="match status" value="1"/>
</dbReference>
<comment type="caution">
    <text evidence="1">Lacks conserved residue(s) required for the propagation of feature annotation.</text>
</comment>
<dbReference type="GO" id="GO:0005524">
    <property type="term" value="F:ATP binding"/>
    <property type="evidence" value="ECO:0007669"/>
    <property type="project" value="UniProtKB-UniRule"/>
</dbReference>
<dbReference type="HAMAP" id="MF_02128">
    <property type="entry name" value="TMP_kinase"/>
    <property type="match status" value="1"/>
</dbReference>
<keyword evidence="1 3" id="KW-0808">Transferase</keyword>
<feature type="binding site" evidence="1">
    <location>
        <position position="105"/>
    </location>
    <ligand>
        <name>ATP</name>
        <dbReference type="ChEBI" id="CHEBI:30616"/>
    </ligand>
</feature>
<dbReference type="NCBIfam" id="TIGR01379">
    <property type="entry name" value="thiL"/>
    <property type="match status" value="1"/>
</dbReference>
<dbReference type="HOGENOM" id="CLU_046964_3_0_3"/>
<feature type="binding site" evidence="1">
    <location>
        <position position="147"/>
    </location>
    <ligand>
        <name>ATP</name>
        <dbReference type="ChEBI" id="CHEBI:30616"/>
    </ligand>
</feature>
<keyword evidence="1" id="KW-0067">ATP-binding</keyword>
<reference evidence="3 4" key="1">
    <citation type="journal article" date="2007" name="PLoS Genet.">
        <title>Patterns and implications of gene gain and loss in the evolution of Prochlorococcus.</title>
        <authorList>
            <person name="Kettler G.C."/>
            <person name="Martiny A.C."/>
            <person name="Huang K."/>
            <person name="Zucker J."/>
            <person name="Coleman M.L."/>
            <person name="Rodrigue S."/>
            <person name="Chen F."/>
            <person name="Lapidus A."/>
            <person name="Ferriera S."/>
            <person name="Johnson J."/>
            <person name="Steglich C."/>
            <person name="Church G.M."/>
            <person name="Richardson P."/>
            <person name="Chisholm S.W."/>
        </authorList>
    </citation>
    <scope>NUCLEOTIDE SEQUENCE [LARGE SCALE GENOMIC DNA]</scope>
    <source>
        <strain evidence="3 4">MIT 9303</strain>
    </source>
</reference>
<keyword evidence="1" id="KW-0547">Nucleotide-binding</keyword>
<feature type="binding site" evidence="1">
    <location>
        <position position="74"/>
    </location>
    <ligand>
        <name>Mg(2+)</name>
        <dbReference type="ChEBI" id="CHEBI:18420"/>
        <label>4</label>
    </ligand>
</feature>
<organism evidence="3 4">
    <name type="scientific">Prochlorococcus marinus (strain MIT 9303)</name>
    <dbReference type="NCBI Taxonomy" id="59922"/>
    <lineage>
        <taxon>Bacteria</taxon>
        <taxon>Bacillati</taxon>
        <taxon>Cyanobacteriota</taxon>
        <taxon>Cyanophyceae</taxon>
        <taxon>Synechococcales</taxon>
        <taxon>Prochlorococcaceae</taxon>
        <taxon>Prochlorococcus</taxon>
    </lineage>
</organism>
<dbReference type="SUPFAM" id="SSF55326">
    <property type="entry name" value="PurM N-terminal domain-like"/>
    <property type="match status" value="1"/>
</dbReference>
<dbReference type="CDD" id="cd02194">
    <property type="entry name" value="ThiL"/>
    <property type="match status" value="1"/>
</dbReference>
<name>A2C5M5_PROM3</name>
<keyword evidence="1" id="KW-0460">Magnesium</keyword>
<dbReference type="Gene3D" id="3.30.1330.10">
    <property type="entry name" value="PurM-like, N-terminal domain"/>
    <property type="match status" value="1"/>
</dbReference>